<organism evidence="1 2">
    <name type="scientific">Puccinia graminis f. sp. tritici</name>
    <dbReference type="NCBI Taxonomy" id="56615"/>
    <lineage>
        <taxon>Eukaryota</taxon>
        <taxon>Fungi</taxon>
        <taxon>Dikarya</taxon>
        <taxon>Basidiomycota</taxon>
        <taxon>Pucciniomycotina</taxon>
        <taxon>Pucciniomycetes</taxon>
        <taxon>Pucciniales</taxon>
        <taxon>Pucciniaceae</taxon>
        <taxon>Puccinia</taxon>
    </lineage>
</organism>
<evidence type="ECO:0000313" key="2">
    <source>
        <dbReference type="Proteomes" id="UP000324748"/>
    </source>
</evidence>
<sequence length="98" mass="11581">MYRESLRNLENQRQMVDIERQRIQNQHLRNQVVSDLQSQEQELRLRRELELAGSGLYKYYAIRVDEVVQPRRPGFSVSRAYALCVLTVISKGLRGEEC</sequence>
<evidence type="ECO:0000313" key="1">
    <source>
        <dbReference type="EMBL" id="KAA1074744.1"/>
    </source>
</evidence>
<dbReference type="AlphaFoldDB" id="A0A5B0MFF8"/>
<protein>
    <submittedName>
        <fullName evidence="1">Uncharacterized protein</fullName>
    </submittedName>
</protein>
<name>A0A5B0MFF8_PUCGR</name>
<keyword evidence="2" id="KW-1185">Reference proteome</keyword>
<proteinExistence type="predicted"/>
<accession>A0A5B0MFF8</accession>
<dbReference type="Proteomes" id="UP000324748">
    <property type="component" value="Unassembled WGS sequence"/>
</dbReference>
<reference evidence="1 2" key="1">
    <citation type="submission" date="2019-05" db="EMBL/GenBank/DDBJ databases">
        <title>Emergence of the Ug99 lineage of the wheat stem rust pathogen through somatic hybridization.</title>
        <authorList>
            <person name="Li F."/>
            <person name="Upadhyaya N.M."/>
            <person name="Sperschneider J."/>
            <person name="Matny O."/>
            <person name="Nguyen-Phuc H."/>
            <person name="Mago R."/>
            <person name="Raley C."/>
            <person name="Miller M.E."/>
            <person name="Silverstein K.A.T."/>
            <person name="Henningsen E."/>
            <person name="Hirsch C.D."/>
            <person name="Visser B."/>
            <person name="Pretorius Z.A."/>
            <person name="Steffenson B.J."/>
            <person name="Schwessinger B."/>
            <person name="Dodds P.N."/>
            <person name="Figueroa M."/>
        </authorList>
    </citation>
    <scope>NUCLEOTIDE SEQUENCE [LARGE SCALE GENOMIC DNA]</scope>
    <source>
        <strain evidence="1">21-0</strain>
    </source>
</reference>
<comment type="caution">
    <text evidence="1">The sequence shown here is derived from an EMBL/GenBank/DDBJ whole genome shotgun (WGS) entry which is preliminary data.</text>
</comment>
<gene>
    <name evidence="1" type="ORF">PGT21_018029</name>
</gene>
<dbReference type="EMBL" id="VSWC01000157">
    <property type="protein sequence ID" value="KAA1074744.1"/>
    <property type="molecule type" value="Genomic_DNA"/>
</dbReference>